<evidence type="ECO:0000313" key="6">
    <source>
        <dbReference type="EMBL" id="PYI53767.1"/>
    </source>
</evidence>
<evidence type="ECO:0000256" key="3">
    <source>
        <dbReference type="ARBA" id="ARBA00023163"/>
    </source>
</evidence>
<protein>
    <recommendedName>
        <fullName evidence="5">HTH araC/xylS-type domain-containing protein</fullName>
    </recommendedName>
</protein>
<dbReference type="GO" id="GO:0003700">
    <property type="term" value="F:DNA-binding transcription factor activity"/>
    <property type="evidence" value="ECO:0007669"/>
    <property type="project" value="InterPro"/>
</dbReference>
<dbReference type="OrthoDB" id="2490437at2"/>
<dbReference type="PANTHER" id="PTHR43280">
    <property type="entry name" value="ARAC-FAMILY TRANSCRIPTIONAL REGULATOR"/>
    <property type="match status" value="1"/>
</dbReference>
<dbReference type="AlphaFoldDB" id="A0A2V5KQZ6"/>
<dbReference type="Pfam" id="PF12833">
    <property type="entry name" value="HTH_18"/>
    <property type="match status" value="1"/>
</dbReference>
<keyword evidence="3" id="KW-0804">Transcription</keyword>
<evidence type="ECO:0000256" key="1">
    <source>
        <dbReference type="ARBA" id="ARBA00023015"/>
    </source>
</evidence>
<name>A0A2V5KQZ6_9BACL</name>
<evidence type="ECO:0000259" key="5">
    <source>
        <dbReference type="PROSITE" id="PS01124"/>
    </source>
</evidence>
<evidence type="ECO:0000256" key="4">
    <source>
        <dbReference type="SAM" id="Phobius"/>
    </source>
</evidence>
<evidence type="ECO:0000256" key="2">
    <source>
        <dbReference type="ARBA" id="ARBA00023125"/>
    </source>
</evidence>
<dbReference type="Proteomes" id="UP000247476">
    <property type="component" value="Unassembled WGS sequence"/>
</dbReference>
<reference evidence="6 7" key="1">
    <citation type="submission" date="2018-05" db="EMBL/GenBank/DDBJ databases">
        <title>Paenibacillus flagellatus sp. nov., isolated from selenium mineral soil.</title>
        <authorList>
            <person name="Dai X."/>
        </authorList>
    </citation>
    <scope>NUCLEOTIDE SEQUENCE [LARGE SCALE GENOMIC DNA]</scope>
    <source>
        <strain evidence="6 7">DXL2</strain>
    </source>
</reference>
<dbReference type="PROSITE" id="PS01124">
    <property type="entry name" value="HTH_ARAC_FAMILY_2"/>
    <property type="match status" value="1"/>
</dbReference>
<gene>
    <name evidence="6" type="ORF">DLM86_14480</name>
</gene>
<dbReference type="RefSeq" id="WP_110840756.1">
    <property type="nucleotide sequence ID" value="NZ_QJVJ01000006.1"/>
</dbReference>
<dbReference type="SMART" id="SM00342">
    <property type="entry name" value="HTH_ARAC"/>
    <property type="match status" value="1"/>
</dbReference>
<dbReference type="EMBL" id="QJVJ01000006">
    <property type="protein sequence ID" value="PYI53767.1"/>
    <property type="molecule type" value="Genomic_DNA"/>
</dbReference>
<keyword evidence="4" id="KW-0472">Membrane</keyword>
<keyword evidence="1" id="KW-0805">Transcription regulation</keyword>
<dbReference type="SUPFAM" id="SSF46689">
    <property type="entry name" value="Homeodomain-like"/>
    <property type="match status" value="1"/>
</dbReference>
<dbReference type="InterPro" id="IPR041522">
    <property type="entry name" value="CdaR_GGDEF"/>
</dbReference>
<sequence>MKRNWFRRLLFSYMPVFVVICVTLLLISFQNMRVLADRAAVRSSESVVRNAKQLLEQSLRNIEEAMNDMVLVEPRIAAYYHSERAGRSEPGPLYDAAFALREMQDRLPMVHSLYLYKPEDDTVLEPGGRSPLSEFHDMPYIRGKLDSYDGFYWGDFRDWKDDPFSDRTTGIVSLAKIADLRSKGLLVVNIDVEALRSMLARSTDTSSGYLELTDASGRRIAGTVPERPEGHDRKRLAGETMANTGWRLEGGVLQPGITGWIVPALYTSIGVGVLCIAVGIVWIVYVSRRHYRPVESLIRQIGSLSIQRAPLASASAKEKPDEFQSISLALDSLLDRSNRLNEENEENKRFKRAHLFQRFAEGRVDPESAEFRRESKRLGLAMEGPCLGTILEIDRYAADVCNRFPEADRRLLKYALQTAAEESLRSRGYSVCSDWLAEHRCGVIIGTGDPGAHSAAVEEALEALREWVERHLPFTVTIGVGTEADGFATVSKSVRWAKEALAYKMTLGLNRVIPYRNVPEKLRPELLQELQTVKEIARLLRMGDPGWNDETERLLASLQGGGYGSEQVLNLSYMLLFHVQRELADVPPEQLSSWFADSTRLEESLRMAETMGEIGDTIRTVLAATWDSLEQWREANKHSGILQDIKAFIDERYADPNLSLSMLGDRFGLHTTTISRLFKEEFGVKFVDYVNGRRVQQAIQLIENDTLTAGEIADRIGFAHPQSFIRIFKKHTGYTPGTYRKEAATGAE</sequence>
<dbReference type="Pfam" id="PF17853">
    <property type="entry name" value="GGDEF_2"/>
    <property type="match status" value="1"/>
</dbReference>
<keyword evidence="7" id="KW-1185">Reference proteome</keyword>
<dbReference type="InterPro" id="IPR018060">
    <property type="entry name" value="HTH_AraC"/>
</dbReference>
<proteinExistence type="predicted"/>
<dbReference type="InterPro" id="IPR009057">
    <property type="entry name" value="Homeodomain-like_sf"/>
</dbReference>
<dbReference type="Gene3D" id="1.10.10.60">
    <property type="entry name" value="Homeodomain-like"/>
    <property type="match status" value="2"/>
</dbReference>
<comment type="caution">
    <text evidence="6">The sequence shown here is derived from an EMBL/GenBank/DDBJ whole genome shotgun (WGS) entry which is preliminary data.</text>
</comment>
<feature type="transmembrane region" description="Helical" evidence="4">
    <location>
        <begin position="264"/>
        <end position="286"/>
    </location>
</feature>
<dbReference type="PANTHER" id="PTHR43280:SF28">
    <property type="entry name" value="HTH-TYPE TRANSCRIPTIONAL ACTIVATOR RHAS"/>
    <property type="match status" value="1"/>
</dbReference>
<keyword evidence="4" id="KW-1133">Transmembrane helix</keyword>
<accession>A0A2V5KQZ6</accession>
<keyword evidence="2" id="KW-0238">DNA-binding</keyword>
<evidence type="ECO:0000313" key="7">
    <source>
        <dbReference type="Proteomes" id="UP000247476"/>
    </source>
</evidence>
<keyword evidence="4" id="KW-0812">Transmembrane</keyword>
<organism evidence="6 7">
    <name type="scientific">Paenibacillus flagellatus</name>
    <dbReference type="NCBI Taxonomy" id="2211139"/>
    <lineage>
        <taxon>Bacteria</taxon>
        <taxon>Bacillati</taxon>
        <taxon>Bacillota</taxon>
        <taxon>Bacilli</taxon>
        <taxon>Bacillales</taxon>
        <taxon>Paenibacillaceae</taxon>
        <taxon>Paenibacillus</taxon>
    </lineage>
</organism>
<dbReference type="GO" id="GO:0043565">
    <property type="term" value="F:sequence-specific DNA binding"/>
    <property type="evidence" value="ECO:0007669"/>
    <property type="project" value="InterPro"/>
</dbReference>
<feature type="domain" description="HTH araC/xylS-type" evidence="5">
    <location>
        <begin position="643"/>
        <end position="742"/>
    </location>
</feature>